<proteinExistence type="predicted"/>
<feature type="compositionally biased region" description="Basic residues" evidence="1">
    <location>
        <begin position="73"/>
        <end position="87"/>
    </location>
</feature>
<name>A0ABZ1XKH3_9ACTN</name>
<evidence type="ECO:0000256" key="1">
    <source>
        <dbReference type="SAM" id="MobiDB-lite"/>
    </source>
</evidence>
<accession>A0ABZ1XKH3</accession>
<keyword evidence="3" id="KW-1185">Reference proteome</keyword>
<dbReference type="InterPro" id="IPR011032">
    <property type="entry name" value="GroES-like_sf"/>
</dbReference>
<feature type="region of interest" description="Disordered" evidence="1">
    <location>
        <begin position="64"/>
        <end position="87"/>
    </location>
</feature>
<dbReference type="RefSeq" id="WP_329400083.1">
    <property type="nucleotide sequence ID" value="NZ_CP109019.1"/>
</dbReference>
<dbReference type="EMBL" id="CP109019">
    <property type="protein sequence ID" value="WUT84015.1"/>
    <property type="molecule type" value="Genomic_DNA"/>
</dbReference>
<evidence type="ECO:0000313" key="3">
    <source>
        <dbReference type="Proteomes" id="UP001432060"/>
    </source>
</evidence>
<dbReference type="SUPFAM" id="SSF50129">
    <property type="entry name" value="GroES-like"/>
    <property type="match status" value="1"/>
</dbReference>
<gene>
    <name evidence="2" type="ORF">OG515_18360</name>
</gene>
<organism evidence="2 3">
    <name type="scientific">Streptomyces melanogenes</name>
    <dbReference type="NCBI Taxonomy" id="67326"/>
    <lineage>
        <taxon>Bacteria</taxon>
        <taxon>Bacillati</taxon>
        <taxon>Actinomycetota</taxon>
        <taxon>Actinomycetes</taxon>
        <taxon>Kitasatosporales</taxon>
        <taxon>Streptomycetaceae</taxon>
        <taxon>Streptomyces</taxon>
    </lineage>
</organism>
<sequence>MRVAQVERFGGPEVLVPAELPDPVAGPDEVVIAVDHIDTLFVQTQIRAGAFGEYFDVAPPYVPAAASPARSSRPARRSTRRCGRAAG</sequence>
<reference evidence="2" key="1">
    <citation type="submission" date="2022-10" db="EMBL/GenBank/DDBJ databases">
        <title>The complete genomes of actinobacterial strains from the NBC collection.</title>
        <authorList>
            <person name="Joergensen T.S."/>
            <person name="Alvarez Arevalo M."/>
            <person name="Sterndorff E.B."/>
            <person name="Faurdal D."/>
            <person name="Vuksanovic O."/>
            <person name="Mourched A.-S."/>
            <person name="Charusanti P."/>
            <person name="Shaw S."/>
            <person name="Blin K."/>
            <person name="Weber T."/>
        </authorList>
    </citation>
    <scope>NUCLEOTIDE SEQUENCE</scope>
    <source>
        <strain evidence="2">NBC_00668</strain>
    </source>
</reference>
<protein>
    <submittedName>
        <fullName evidence="2">Uncharacterized protein</fullName>
    </submittedName>
</protein>
<evidence type="ECO:0000313" key="2">
    <source>
        <dbReference type="EMBL" id="WUT84015.1"/>
    </source>
</evidence>
<dbReference type="Proteomes" id="UP001432060">
    <property type="component" value="Chromosome"/>
</dbReference>
<dbReference type="Gene3D" id="3.90.180.10">
    <property type="entry name" value="Medium-chain alcohol dehydrogenases, catalytic domain"/>
    <property type="match status" value="1"/>
</dbReference>